<dbReference type="Proteomes" id="UP000054549">
    <property type="component" value="Unassembled WGS sequence"/>
</dbReference>
<feature type="region of interest" description="Disordered" evidence="5">
    <location>
        <begin position="109"/>
        <end position="135"/>
    </location>
</feature>
<evidence type="ECO:0000256" key="1">
    <source>
        <dbReference type="ARBA" id="ARBA00007374"/>
    </source>
</evidence>
<feature type="region of interest" description="Disordered" evidence="5">
    <location>
        <begin position="869"/>
        <end position="920"/>
    </location>
</feature>
<feature type="region of interest" description="Disordered" evidence="5">
    <location>
        <begin position="1009"/>
        <end position="1047"/>
    </location>
</feature>
<feature type="region of interest" description="Disordered" evidence="5">
    <location>
        <begin position="1"/>
        <end position="23"/>
    </location>
</feature>
<sequence length="1047" mass="118088">MSSSDFSSPSSSPDIAPHPLHAASIGRKVAASLQLFKESSGRDDDDSLDNPQGLTLQPDSQKSNLCDDVAEAQFQFVKRSDWPDRETAVSRRQKSVSVLDRMVDKDALTDAGNSRRNTVAAWPDNRGRRKRSFDNMDQLSGVSSVASLCIDESNNKLYSRLRTPSCHASRSPPFSISPYELMQPTRSHSQSSHLSRKLSAIEQPLPPQRLFANPPSESVSPISTSAYSTDDDSTWDTASVTTTFSHTSAHVAHSETDDYHSDFNNASLYEQVHPENAQHFAMKGSYAKPLHFDAESTQGHLPHIPLRPFRNQVGGHSVIYKFTKQAVCKPLVSRENLFYEAVEREAPPLLSFIPRYLGVMLVTYRRVPKSSPEAKHTVPRALHKNPDHTRSTATPHSTGGLSLNGTAYRMEDHSMHAKGQMDLDEAELPEVALDRNRHIIPQWLLTEGRHRSLSHSTFGGAHTARHLRHTVQSALSSPNLSRPAPSSPVATLDIPRFLHPTCPSLENAAQARLRTIQNRGLSSTPISNNQTPVEDGRLGRPPYRELRTDCLSPTSQSPWFGGTGSTTVNTRLKDHVFNSALRRFRKRKHGRCLSVVRADEDGHMADGEGDHVTCAQTARGRIRKGGYQTHEYQTVHSDSCIPDMHQLPCISGGNEDDCIFEMDLETTGTEGDKLRDYHLLPSIRRRSRSRSLDLRPPSLQRSTWPPSQPAIPEHEEQDRTITRQNHFILMEDLTGKLKHPCVLDLKMGTRQYGMDATWTKKKSQRKKCERTTSRTLGVRVCGMQVWNHATQSYVMQDKYKGRELHKDDFGTVLSTFLHDGKRLLEYHIPVLLEKLYALARIINRLKGYRFYGCSLLLIYDGERESQDVFQSSVQEHPSSRSKRGESLERRSSRNQPEKLRRSQSEDLFLGPIGKRPGGRRKRGEINVRIVDFAHTTIGKDWRPYPTKDHDNFSNTEGYQAEIDPDTGLLFARFPPHHPEQPDRGFLLGLKNLAELLENIWNEERVRRMKASRDDSTGQTSQLPPLSLEGKHIFDETFGEEDPGMIST</sequence>
<feature type="compositionally biased region" description="Polar residues" evidence="5">
    <location>
        <begin position="184"/>
        <end position="193"/>
    </location>
</feature>
<feature type="compositionally biased region" description="Low complexity" evidence="5">
    <location>
        <begin position="1"/>
        <end position="14"/>
    </location>
</feature>
<evidence type="ECO:0000256" key="3">
    <source>
        <dbReference type="ARBA" id="ARBA00022777"/>
    </source>
</evidence>
<feature type="compositionally biased region" description="Acidic residues" evidence="5">
    <location>
        <begin position="1036"/>
        <end position="1047"/>
    </location>
</feature>
<dbReference type="InterPro" id="IPR038286">
    <property type="entry name" value="IPK_sf"/>
</dbReference>
<dbReference type="EC" id="2.7.-.-" evidence="4"/>
<gene>
    <name evidence="6" type="ORF">M378DRAFT_71937</name>
</gene>
<dbReference type="FunCoup" id="A0A0C2XFN9">
    <property type="interactions" value="255"/>
</dbReference>
<feature type="region of interest" description="Disordered" evidence="5">
    <location>
        <begin position="163"/>
        <end position="232"/>
    </location>
</feature>
<feature type="compositionally biased region" description="Polar residues" evidence="5">
    <location>
        <begin position="518"/>
        <end position="532"/>
    </location>
</feature>
<dbReference type="GO" id="GO:0032958">
    <property type="term" value="P:inositol phosphate biosynthetic process"/>
    <property type="evidence" value="ECO:0007669"/>
    <property type="project" value="InterPro"/>
</dbReference>
<dbReference type="STRING" id="946122.A0A0C2XFN9"/>
<dbReference type="EMBL" id="KN818229">
    <property type="protein sequence ID" value="KIL68256.1"/>
    <property type="molecule type" value="Genomic_DNA"/>
</dbReference>
<evidence type="ECO:0000256" key="5">
    <source>
        <dbReference type="SAM" id="MobiDB-lite"/>
    </source>
</evidence>
<dbReference type="InParanoid" id="A0A0C2XFN9"/>
<evidence type="ECO:0000256" key="4">
    <source>
        <dbReference type="RuleBase" id="RU363090"/>
    </source>
</evidence>
<dbReference type="OrthoDB" id="2573163at2759"/>
<feature type="region of interest" description="Disordered" evidence="5">
    <location>
        <begin position="382"/>
        <end position="401"/>
    </location>
</feature>
<name>A0A0C2XFN9_AMAMK</name>
<keyword evidence="3 4" id="KW-0418">Kinase</keyword>
<feature type="compositionally biased region" description="Polar residues" evidence="5">
    <location>
        <begin position="49"/>
        <end position="64"/>
    </location>
</feature>
<proteinExistence type="inferred from homology"/>
<feature type="region of interest" description="Disordered" evidence="5">
    <location>
        <begin position="687"/>
        <end position="718"/>
    </location>
</feature>
<evidence type="ECO:0000256" key="2">
    <source>
        <dbReference type="ARBA" id="ARBA00022679"/>
    </source>
</evidence>
<dbReference type="AlphaFoldDB" id="A0A0C2XFN9"/>
<dbReference type="GO" id="GO:0046854">
    <property type="term" value="P:phosphatidylinositol phosphate biosynthetic process"/>
    <property type="evidence" value="ECO:0007669"/>
    <property type="project" value="TreeGrafter"/>
</dbReference>
<dbReference type="PANTHER" id="PTHR12400">
    <property type="entry name" value="INOSITOL POLYPHOSPHATE KINASE"/>
    <property type="match status" value="1"/>
</dbReference>
<accession>A0A0C2XFN9</accession>
<dbReference type="GO" id="GO:0008440">
    <property type="term" value="F:inositol-1,4,5-trisphosphate 3-kinase activity"/>
    <property type="evidence" value="ECO:0007669"/>
    <property type="project" value="TreeGrafter"/>
</dbReference>
<keyword evidence="7" id="KW-1185">Reference proteome</keyword>
<comment type="similarity">
    <text evidence="1 4">Belongs to the inositol phosphokinase (IPK) family.</text>
</comment>
<reference evidence="6 7" key="1">
    <citation type="submission" date="2014-04" db="EMBL/GenBank/DDBJ databases">
        <title>Evolutionary Origins and Diversification of the Mycorrhizal Mutualists.</title>
        <authorList>
            <consortium name="DOE Joint Genome Institute"/>
            <consortium name="Mycorrhizal Genomics Consortium"/>
            <person name="Kohler A."/>
            <person name="Kuo A."/>
            <person name="Nagy L.G."/>
            <person name="Floudas D."/>
            <person name="Copeland A."/>
            <person name="Barry K.W."/>
            <person name="Cichocki N."/>
            <person name="Veneault-Fourrey C."/>
            <person name="LaButti K."/>
            <person name="Lindquist E.A."/>
            <person name="Lipzen A."/>
            <person name="Lundell T."/>
            <person name="Morin E."/>
            <person name="Murat C."/>
            <person name="Riley R."/>
            <person name="Ohm R."/>
            <person name="Sun H."/>
            <person name="Tunlid A."/>
            <person name="Henrissat B."/>
            <person name="Grigoriev I.V."/>
            <person name="Hibbett D.S."/>
            <person name="Martin F."/>
        </authorList>
    </citation>
    <scope>NUCLEOTIDE SEQUENCE [LARGE SCALE GENOMIC DNA]</scope>
    <source>
        <strain evidence="6 7">Koide BX008</strain>
    </source>
</reference>
<dbReference type="Pfam" id="PF03770">
    <property type="entry name" value="IPK"/>
    <property type="match status" value="1"/>
</dbReference>
<dbReference type="GO" id="GO:0005737">
    <property type="term" value="C:cytoplasm"/>
    <property type="evidence" value="ECO:0007669"/>
    <property type="project" value="TreeGrafter"/>
</dbReference>
<evidence type="ECO:0000313" key="6">
    <source>
        <dbReference type="EMBL" id="KIL68256.1"/>
    </source>
</evidence>
<dbReference type="HOGENOM" id="CLU_003545_1_0_1"/>
<keyword evidence="2 4" id="KW-0808">Transferase</keyword>
<dbReference type="SUPFAM" id="SSF56104">
    <property type="entry name" value="SAICAR synthase-like"/>
    <property type="match status" value="1"/>
</dbReference>
<organism evidence="6 7">
    <name type="scientific">Amanita muscaria (strain Koide BX008)</name>
    <dbReference type="NCBI Taxonomy" id="946122"/>
    <lineage>
        <taxon>Eukaryota</taxon>
        <taxon>Fungi</taxon>
        <taxon>Dikarya</taxon>
        <taxon>Basidiomycota</taxon>
        <taxon>Agaricomycotina</taxon>
        <taxon>Agaricomycetes</taxon>
        <taxon>Agaricomycetidae</taxon>
        <taxon>Agaricales</taxon>
        <taxon>Pluteineae</taxon>
        <taxon>Amanitaceae</taxon>
        <taxon>Amanita</taxon>
    </lineage>
</organism>
<protein>
    <recommendedName>
        <fullName evidence="4">Kinase</fullName>
        <ecNumber evidence="4">2.7.-.-</ecNumber>
    </recommendedName>
</protein>
<dbReference type="GO" id="GO:0000824">
    <property type="term" value="F:inositol-1,4,5,6-tetrakisphosphate 3-kinase activity"/>
    <property type="evidence" value="ECO:0007669"/>
    <property type="project" value="TreeGrafter"/>
</dbReference>
<feature type="compositionally biased region" description="Polar residues" evidence="5">
    <location>
        <begin position="391"/>
        <end position="401"/>
    </location>
</feature>
<dbReference type="InterPro" id="IPR005522">
    <property type="entry name" value="IPK"/>
</dbReference>
<dbReference type="PANTHER" id="PTHR12400:SF21">
    <property type="entry name" value="KINASE"/>
    <property type="match status" value="1"/>
</dbReference>
<dbReference type="GO" id="GO:0005634">
    <property type="term" value="C:nucleus"/>
    <property type="evidence" value="ECO:0007669"/>
    <property type="project" value="TreeGrafter"/>
</dbReference>
<dbReference type="Gene3D" id="3.30.470.160">
    <property type="entry name" value="Inositol polyphosphate kinase"/>
    <property type="match status" value="1"/>
</dbReference>
<evidence type="ECO:0000313" key="7">
    <source>
        <dbReference type="Proteomes" id="UP000054549"/>
    </source>
</evidence>
<feature type="region of interest" description="Disordered" evidence="5">
    <location>
        <begin position="36"/>
        <end position="64"/>
    </location>
</feature>
<feature type="compositionally biased region" description="Basic and acidic residues" evidence="5">
    <location>
        <begin position="882"/>
        <end position="904"/>
    </location>
</feature>
<feature type="region of interest" description="Disordered" evidence="5">
    <location>
        <begin position="518"/>
        <end position="542"/>
    </location>
</feature>